<dbReference type="SUPFAM" id="SSF53335">
    <property type="entry name" value="S-adenosyl-L-methionine-dependent methyltransferases"/>
    <property type="match status" value="1"/>
</dbReference>
<organism evidence="2 3">
    <name type="scientific">Pontibacter saemangeumensis</name>
    <dbReference type="NCBI Taxonomy" id="1084525"/>
    <lineage>
        <taxon>Bacteria</taxon>
        <taxon>Pseudomonadati</taxon>
        <taxon>Bacteroidota</taxon>
        <taxon>Cytophagia</taxon>
        <taxon>Cytophagales</taxon>
        <taxon>Hymenobacteraceae</taxon>
        <taxon>Pontibacter</taxon>
    </lineage>
</organism>
<dbReference type="PANTHER" id="PTHR44068">
    <property type="entry name" value="ZGC:194242"/>
    <property type="match status" value="1"/>
</dbReference>
<keyword evidence="3" id="KW-1185">Reference proteome</keyword>
<reference evidence="3" key="1">
    <citation type="journal article" date="2019" name="Int. J. Syst. Evol. Microbiol.">
        <title>The Global Catalogue of Microorganisms (GCM) 10K type strain sequencing project: providing services to taxonomists for standard genome sequencing and annotation.</title>
        <authorList>
            <consortium name="The Broad Institute Genomics Platform"/>
            <consortium name="The Broad Institute Genome Sequencing Center for Infectious Disease"/>
            <person name="Wu L."/>
            <person name="Ma J."/>
        </authorList>
    </citation>
    <scope>NUCLEOTIDE SEQUENCE [LARGE SCALE GENOMIC DNA]</scope>
    <source>
        <strain evidence="3">JCM 17926</strain>
    </source>
</reference>
<protein>
    <recommendedName>
        <fullName evidence="1">Methyltransferase domain-containing protein</fullName>
    </recommendedName>
</protein>
<dbReference type="InterPro" id="IPR029063">
    <property type="entry name" value="SAM-dependent_MTases_sf"/>
</dbReference>
<dbReference type="Pfam" id="PF13649">
    <property type="entry name" value="Methyltransf_25"/>
    <property type="match status" value="1"/>
</dbReference>
<name>A0ABP8M0Y8_9BACT</name>
<dbReference type="PANTHER" id="PTHR44068:SF11">
    <property type="entry name" value="GERANYL DIPHOSPHATE 2-C-METHYLTRANSFERASE"/>
    <property type="match status" value="1"/>
</dbReference>
<dbReference type="RefSeq" id="WP_345161981.1">
    <property type="nucleotide sequence ID" value="NZ_BAABHC010000029.1"/>
</dbReference>
<dbReference type="InterPro" id="IPR050447">
    <property type="entry name" value="Erg6_SMT_methyltransf"/>
</dbReference>
<evidence type="ECO:0000259" key="1">
    <source>
        <dbReference type="Pfam" id="PF13649"/>
    </source>
</evidence>
<dbReference type="Proteomes" id="UP001500552">
    <property type="component" value="Unassembled WGS sequence"/>
</dbReference>
<proteinExistence type="predicted"/>
<sequence length="262" mass="30310">MPPEKQLQHVFPKASSYDLEWVRQHSMGENVLFNLESLTKSLELKPGMRVLDLGCGKAISSIFLAKEFDVTVWAVDEAIAASDNYQRILDAGCEEKVIPLEADARTLPFAEEYFDVVIVVDSYTYFGTDEKYLPYIARFLKPGGRLAIVDVCFTSEIESLEQVPDFLREDYQKYWYFIHTIGWWKKLWEKTGLVHIEAAQELEEAQQVREQYVQDFEKQGNPDPFAKALQLDGQKFISFFKLIGRRTGKSAYLQDYKSETNK</sequence>
<evidence type="ECO:0000313" key="2">
    <source>
        <dbReference type="EMBL" id="GAA4442215.1"/>
    </source>
</evidence>
<dbReference type="EMBL" id="BAABHC010000029">
    <property type="protein sequence ID" value="GAA4442215.1"/>
    <property type="molecule type" value="Genomic_DNA"/>
</dbReference>
<gene>
    <name evidence="2" type="ORF">GCM10023188_41680</name>
</gene>
<comment type="caution">
    <text evidence="2">The sequence shown here is derived from an EMBL/GenBank/DDBJ whole genome shotgun (WGS) entry which is preliminary data.</text>
</comment>
<dbReference type="CDD" id="cd02440">
    <property type="entry name" value="AdoMet_MTases"/>
    <property type="match status" value="1"/>
</dbReference>
<dbReference type="Gene3D" id="3.40.50.150">
    <property type="entry name" value="Vaccinia Virus protein VP39"/>
    <property type="match status" value="1"/>
</dbReference>
<feature type="domain" description="Methyltransferase" evidence="1">
    <location>
        <begin position="50"/>
        <end position="144"/>
    </location>
</feature>
<evidence type="ECO:0000313" key="3">
    <source>
        <dbReference type="Proteomes" id="UP001500552"/>
    </source>
</evidence>
<dbReference type="InterPro" id="IPR041698">
    <property type="entry name" value="Methyltransf_25"/>
</dbReference>
<accession>A0ABP8M0Y8</accession>